<comment type="caution">
    <text evidence="1">The sequence shown here is derived from an EMBL/GenBank/DDBJ whole genome shotgun (WGS) entry which is preliminary data.</text>
</comment>
<evidence type="ECO:0000313" key="2">
    <source>
        <dbReference type="Proteomes" id="UP000827976"/>
    </source>
</evidence>
<gene>
    <name evidence="1" type="ORF">IHE45_13G025600</name>
</gene>
<dbReference type="Proteomes" id="UP000827976">
    <property type="component" value="Chromosome 13"/>
</dbReference>
<dbReference type="EMBL" id="CM037023">
    <property type="protein sequence ID" value="KAH7665303.1"/>
    <property type="molecule type" value="Genomic_DNA"/>
</dbReference>
<reference evidence="2" key="1">
    <citation type="journal article" date="2022" name="Nat. Commun.">
        <title>Chromosome evolution and the genetic basis of agronomically important traits in greater yam.</title>
        <authorList>
            <person name="Bredeson J.V."/>
            <person name="Lyons J.B."/>
            <person name="Oniyinde I.O."/>
            <person name="Okereke N.R."/>
            <person name="Kolade O."/>
            <person name="Nnabue I."/>
            <person name="Nwadili C.O."/>
            <person name="Hribova E."/>
            <person name="Parker M."/>
            <person name="Nwogha J."/>
            <person name="Shu S."/>
            <person name="Carlson J."/>
            <person name="Kariba R."/>
            <person name="Muthemba S."/>
            <person name="Knop K."/>
            <person name="Barton G.J."/>
            <person name="Sherwood A.V."/>
            <person name="Lopez-Montes A."/>
            <person name="Asiedu R."/>
            <person name="Jamnadass R."/>
            <person name="Muchugi A."/>
            <person name="Goodstein D."/>
            <person name="Egesi C.N."/>
            <person name="Featherston J."/>
            <person name="Asfaw A."/>
            <person name="Simpson G.G."/>
            <person name="Dolezel J."/>
            <person name="Hendre P.S."/>
            <person name="Van Deynze A."/>
            <person name="Kumar P.L."/>
            <person name="Obidiegwu J.E."/>
            <person name="Bhattacharjee R."/>
            <person name="Rokhsar D.S."/>
        </authorList>
    </citation>
    <scope>NUCLEOTIDE SEQUENCE [LARGE SCALE GENOMIC DNA]</scope>
    <source>
        <strain evidence="2">cv. TDa95/00328</strain>
    </source>
</reference>
<organism evidence="1 2">
    <name type="scientific">Dioscorea alata</name>
    <name type="common">Purple yam</name>
    <dbReference type="NCBI Taxonomy" id="55571"/>
    <lineage>
        <taxon>Eukaryota</taxon>
        <taxon>Viridiplantae</taxon>
        <taxon>Streptophyta</taxon>
        <taxon>Embryophyta</taxon>
        <taxon>Tracheophyta</taxon>
        <taxon>Spermatophyta</taxon>
        <taxon>Magnoliopsida</taxon>
        <taxon>Liliopsida</taxon>
        <taxon>Dioscoreales</taxon>
        <taxon>Dioscoreaceae</taxon>
        <taxon>Dioscorea</taxon>
    </lineage>
</organism>
<proteinExistence type="predicted"/>
<keyword evidence="2" id="KW-1185">Reference proteome</keyword>
<protein>
    <submittedName>
        <fullName evidence="1">Cyclin A protein</fullName>
    </submittedName>
</protein>
<accession>A0ACB7UX37</accession>
<sequence>MADKENSVRLTRAAAKKRAASGEASQTQAKRRRVPLGELSITPYVNPTQPRRSKRRLGGRGKKESRKAPPLGTVPVEELARSDAEDPQMCPHYASDIHLYLRSMEMEDKRKPLANFIETVQNDITANMRAILVDWLVEVAEEYKLVPDTLYLTISYIDRFLSFNALNRQMLQLLGVSCMLIASKYEEISPPHVEDFCYITDNTYSKQEVVKMESDILKFLNFEMGNPTVKTFVRRFISVCQEDYGYPNLKLEFLCNYLAELSLLDYGCVRYLPSAVAASAVFLARFTIDPDRHPWSTAMQNHTGYSVTELKECIFAIHDMQLNRKVSSLTSTREKYKQHKFKCVSALLSPSEIPESYLEDFKE</sequence>
<name>A0ACB7UX37_DIOAL</name>
<evidence type="ECO:0000313" key="1">
    <source>
        <dbReference type="EMBL" id="KAH7665303.1"/>
    </source>
</evidence>